<evidence type="ECO:0000259" key="1">
    <source>
        <dbReference type="Pfam" id="PF13545"/>
    </source>
</evidence>
<accession>R0D428</accession>
<dbReference type="GO" id="GO:0003677">
    <property type="term" value="F:DNA binding"/>
    <property type="evidence" value="ECO:0007669"/>
    <property type="project" value="InterPro"/>
</dbReference>
<evidence type="ECO:0000313" key="2">
    <source>
        <dbReference type="EMBL" id="ENZ64534.1"/>
    </source>
</evidence>
<dbReference type="GO" id="GO:0006355">
    <property type="term" value="P:regulation of DNA-templated transcription"/>
    <property type="evidence" value="ECO:0007669"/>
    <property type="project" value="InterPro"/>
</dbReference>
<feature type="domain" description="HTH crp-type" evidence="1">
    <location>
        <begin position="25"/>
        <end position="64"/>
    </location>
</feature>
<protein>
    <recommendedName>
        <fullName evidence="1">HTH crp-type domain-containing protein</fullName>
    </recommendedName>
</protein>
<dbReference type="InterPro" id="IPR036390">
    <property type="entry name" value="WH_DNA-bd_sf"/>
</dbReference>
<gene>
    <name evidence="2" type="ORF">HMPREF1083_02456</name>
</gene>
<dbReference type="InterPro" id="IPR012318">
    <property type="entry name" value="HTH_CRP"/>
</dbReference>
<evidence type="ECO:0000313" key="3">
    <source>
        <dbReference type="Proteomes" id="UP000013180"/>
    </source>
</evidence>
<organism evidence="2 3">
    <name type="scientific">[Clostridium] clostridioforme 90A6</name>
    <dbReference type="NCBI Taxonomy" id="999406"/>
    <lineage>
        <taxon>Bacteria</taxon>
        <taxon>Bacillati</taxon>
        <taxon>Bacillota</taxon>
        <taxon>Clostridia</taxon>
        <taxon>Lachnospirales</taxon>
        <taxon>Lachnospiraceae</taxon>
        <taxon>Enterocloster</taxon>
    </lineage>
</organism>
<dbReference type="Pfam" id="PF13545">
    <property type="entry name" value="HTH_Crp_2"/>
    <property type="match status" value="1"/>
</dbReference>
<dbReference type="Gene3D" id="1.10.10.10">
    <property type="entry name" value="Winged helix-like DNA-binding domain superfamily/Winged helix DNA-binding domain"/>
    <property type="match status" value="1"/>
</dbReference>
<proteinExistence type="predicted"/>
<dbReference type="HOGENOM" id="CLU_189088_0_0_9"/>
<dbReference type="SUPFAM" id="SSF46785">
    <property type="entry name" value="Winged helix' DNA-binding domain"/>
    <property type="match status" value="1"/>
</dbReference>
<dbReference type="InterPro" id="IPR036388">
    <property type="entry name" value="WH-like_DNA-bd_sf"/>
</dbReference>
<dbReference type="RefSeq" id="WP_002586512.1">
    <property type="nucleotide sequence ID" value="NZ_KB851034.1"/>
</dbReference>
<comment type="caution">
    <text evidence="2">The sequence shown here is derived from an EMBL/GenBank/DDBJ whole genome shotgun (WGS) entry which is preliminary data.</text>
</comment>
<dbReference type="AlphaFoldDB" id="R0D428"/>
<dbReference type="PATRIC" id="fig|999406.3.peg.2646"/>
<keyword evidence="3" id="KW-1185">Reference proteome</keyword>
<reference evidence="2" key="1">
    <citation type="submission" date="2013-01" db="EMBL/GenBank/DDBJ databases">
        <title>The Genome Sequence of Clostridium clostridioforme 90A6.</title>
        <authorList>
            <consortium name="The Broad Institute Genome Sequencing Platform"/>
            <person name="Earl A."/>
            <person name="Ward D."/>
            <person name="Feldgarden M."/>
            <person name="Gevers D."/>
            <person name="Courvalin P."/>
            <person name="Lambert T."/>
            <person name="Walker B."/>
            <person name="Young S.K."/>
            <person name="Zeng Q."/>
            <person name="Gargeya S."/>
            <person name="Fitzgerald M."/>
            <person name="Haas B."/>
            <person name="Abouelleil A."/>
            <person name="Alvarado L."/>
            <person name="Arachchi H.M."/>
            <person name="Berlin A.M."/>
            <person name="Chapman S.B."/>
            <person name="Dewar J."/>
            <person name="Goldberg J."/>
            <person name="Griggs A."/>
            <person name="Gujja S."/>
            <person name="Hansen M."/>
            <person name="Howarth C."/>
            <person name="Imamovic A."/>
            <person name="Larimer J."/>
            <person name="McCowan C."/>
            <person name="Murphy C."/>
            <person name="Neiman D."/>
            <person name="Pearson M."/>
            <person name="Priest M."/>
            <person name="Roberts A."/>
            <person name="Saif S."/>
            <person name="Shea T."/>
            <person name="Sisk P."/>
            <person name="Sykes S."/>
            <person name="Wortman J."/>
            <person name="Nusbaum C."/>
            <person name="Birren B."/>
        </authorList>
    </citation>
    <scope>NUCLEOTIDE SEQUENCE [LARGE SCALE GENOMIC DNA]</scope>
    <source>
        <strain evidence="2">90A6</strain>
    </source>
</reference>
<dbReference type="EMBL" id="AGYL01000019">
    <property type="protein sequence ID" value="ENZ64534.1"/>
    <property type="molecule type" value="Genomic_DNA"/>
</dbReference>
<name>R0D428_9FIRM</name>
<sequence length="89" mass="10025">MSDFFLNDKYRVLKCMAARQISVNGEMIVKLSQQEIADILNFTKPKVNAIIKELKNAGYIVQYSARGKYSLTSKAKEELNTMSEMGAQA</sequence>
<dbReference type="Proteomes" id="UP000013180">
    <property type="component" value="Unassembled WGS sequence"/>
</dbReference>